<reference evidence="2 3" key="1">
    <citation type="journal article" date="2018" name="Int. J. Syst. Evol. Microbiol.">
        <title>Lactobacillus paragasseri sp. nov., a sister taxon of Lactobacillus gasseri, based on whole-genome sequence analyses.</title>
        <authorList>
            <person name="Tanizawa Y."/>
            <person name="Tada I."/>
            <person name="Kobayashi H."/>
            <person name="Endo A."/>
            <person name="Maeno S."/>
            <person name="Toyoda A."/>
            <person name="Arita M."/>
            <person name="Nakamura Y."/>
            <person name="Sakamoto M."/>
            <person name="Ohkuma M."/>
            <person name="Tohno M."/>
        </authorList>
    </citation>
    <scope>NUCLEOTIDE SEQUENCE [LARGE SCALE GENOMIC DNA]</scope>
    <source>
        <strain evidence="2 3">JCM 1025</strain>
    </source>
</reference>
<name>A0AB33ZTH7_LACGS</name>
<feature type="transmembrane region" description="Helical" evidence="1">
    <location>
        <begin position="46"/>
        <end position="67"/>
    </location>
</feature>
<keyword evidence="1" id="KW-0812">Transmembrane</keyword>
<accession>A0AB33ZTH7</accession>
<sequence length="80" mass="9479">MREMKVIEENEKEASRKEKWIILSISLVFGVLMNKLFLRLTSIDSFVLSMLIGVGSMYVFECGYYYFRNDIQKMVRKVRG</sequence>
<dbReference type="Proteomes" id="UP000250668">
    <property type="component" value="Unassembled WGS sequence"/>
</dbReference>
<comment type="caution">
    <text evidence="2">The sequence shown here is derived from an EMBL/GenBank/DDBJ whole genome shotgun (WGS) entry which is preliminary data.</text>
</comment>
<gene>
    <name evidence="2" type="ORF">LJCM1025_01060</name>
</gene>
<organism evidence="2 3">
    <name type="scientific">Lactobacillus gasseri</name>
    <dbReference type="NCBI Taxonomy" id="1596"/>
    <lineage>
        <taxon>Bacteria</taxon>
        <taxon>Bacillati</taxon>
        <taxon>Bacillota</taxon>
        <taxon>Bacilli</taxon>
        <taxon>Lactobacillales</taxon>
        <taxon>Lactobacillaceae</taxon>
        <taxon>Lactobacillus</taxon>
    </lineage>
</organism>
<proteinExistence type="predicted"/>
<feature type="transmembrane region" description="Helical" evidence="1">
    <location>
        <begin position="20"/>
        <end position="40"/>
    </location>
</feature>
<dbReference type="EMBL" id="BEXJ01000001">
    <property type="protein sequence ID" value="GBA94443.1"/>
    <property type="molecule type" value="Genomic_DNA"/>
</dbReference>
<keyword evidence="1" id="KW-0472">Membrane</keyword>
<keyword evidence="1" id="KW-1133">Transmembrane helix</keyword>
<evidence type="ECO:0000256" key="1">
    <source>
        <dbReference type="SAM" id="Phobius"/>
    </source>
</evidence>
<evidence type="ECO:0000313" key="2">
    <source>
        <dbReference type="EMBL" id="GBA94443.1"/>
    </source>
</evidence>
<evidence type="ECO:0000313" key="3">
    <source>
        <dbReference type="Proteomes" id="UP000250668"/>
    </source>
</evidence>
<dbReference type="AlphaFoldDB" id="A0AB33ZTH7"/>
<protein>
    <submittedName>
        <fullName evidence="2">Uncharacterized protein</fullName>
    </submittedName>
</protein>